<name>Q4C1V1_CROWT</name>
<reference evidence="6" key="2">
    <citation type="submission" date="2005-06" db="EMBL/GenBank/DDBJ databases">
        <title>Sequencing of the draft genome and assembly of Crocosphaera watsonii WH 8501.</title>
        <authorList>
            <consortium name="US DOE Joint Genome Institute (JGI-PGF)"/>
            <person name="Copeland A."/>
            <person name="Lucas S."/>
            <person name="Lapidus A."/>
            <person name="Barry K."/>
            <person name="Detter C."/>
            <person name="Glavina T."/>
            <person name="Hammon N."/>
            <person name="Israni S."/>
            <person name="Pitluck S."/>
            <person name="Richardson P."/>
        </authorList>
    </citation>
    <scope>NUCLEOTIDE SEQUENCE [LARGE SCALE GENOMIC DNA]</scope>
    <source>
        <strain evidence="6">WH 8501</strain>
    </source>
</reference>
<dbReference type="KEGG" id="cwa:CwatDRAFT_2875"/>
<dbReference type="GO" id="GO:0008483">
    <property type="term" value="F:transaminase activity"/>
    <property type="evidence" value="ECO:0007669"/>
    <property type="project" value="UniProtKB-KW"/>
</dbReference>
<protein>
    <submittedName>
        <fullName evidence="6">Aminotransferase, class V</fullName>
    </submittedName>
</protein>
<dbReference type="InterPro" id="IPR015421">
    <property type="entry name" value="PyrdxlP-dep_Trfase_major"/>
</dbReference>
<organism evidence="6 7">
    <name type="scientific">Crocosphaera watsonii WH 8501</name>
    <dbReference type="NCBI Taxonomy" id="165597"/>
    <lineage>
        <taxon>Bacteria</taxon>
        <taxon>Bacillati</taxon>
        <taxon>Cyanobacteriota</taxon>
        <taxon>Cyanophyceae</taxon>
        <taxon>Oscillatoriophycideae</taxon>
        <taxon>Chroococcales</taxon>
        <taxon>Aphanothecaceae</taxon>
        <taxon>Crocosphaera</taxon>
    </lineage>
</organism>
<dbReference type="Pfam" id="PF00266">
    <property type="entry name" value="Aminotran_5"/>
    <property type="match status" value="1"/>
</dbReference>
<dbReference type="EMBL" id="AADV02000037">
    <property type="protein sequence ID" value="EAM50140.1"/>
    <property type="molecule type" value="Genomic_DNA"/>
</dbReference>
<evidence type="ECO:0000256" key="3">
    <source>
        <dbReference type="RuleBase" id="RU004075"/>
    </source>
</evidence>
<evidence type="ECO:0000256" key="2">
    <source>
        <dbReference type="ARBA" id="ARBA00022898"/>
    </source>
</evidence>
<dbReference type="PANTHER" id="PTHR43586:SF4">
    <property type="entry name" value="ISOPENICILLIN N EPIMERASE"/>
    <property type="match status" value="1"/>
</dbReference>
<dbReference type="Gene3D" id="3.40.640.10">
    <property type="entry name" value="Type I PLP-dependent aspartate aminotransferase-like (Major domain)"/>
    <property type="match status" value="1"/>
</dbReference>
<dbReference type="OrthoDB" id="9804366at2"/>
<dbReference type="AlphaFoldDB" id="Q4C1V1"/>
<dbReference type="InterPro" id="IPR015424">
    <property type="entry name" value="PyrdxlP-dep_Trfase"/>
</dbReference>
<dbReference type="PROSITE" id="PS00595">
    <property type="entry name" value="AA_TRANSFER_CLASS_5"/>
    <property type="match status" value="1"/>
</dbReference>
<dbReference type="Proteomes" id="UP000003922">
    <property type="component" value="Unassembled WGS sequence"/>
</dbReference>
<dbReference type="Gene3D" id="3.90.1150.10">
    <property type="entry name" value="Aspartate Aminotransferase, domain 1"/>
    <property type="match status" value="1"/>
</dbReference>
<reference evidence="6" key="3">
    <citation type="submission" date="2016-12" db="EMBL/GenBank/DDBJ databases">
        <title>Annotation of the draft genome assembly of Crocosphaera watsonii WH 8501.</title>
        <authorList>
            <consortium name="US DOE Joint Genome Institute (JGI-ORNL)"/>
            <person name="Larimer F."/>
            <person name="Land M."/>
        </authorList>
    </citation>
    <scope>NUCLEOTIDE SEQUENCE</scope>
    <source>
        <strain evidence="6">WH 8501</strain>
    </source>
</reference>
<sequence>MIYPQAFLSEVQQQRQEFPGLINKVYFNFGGQGTLPRSGLEAIIDAHNFLQQQGPFSLKVNDWITQKVELLRQDIAQELGVEASTITLTENVTAGCNIALWGIDWQEGDRILITDCEHPGIIATVQEIAKRFGVEIDICPILNTLNEGDPVEVIKHHLKPETKLLVLSHLLWNTGQILPLQEISNICHNYSGSGRPILVLADAAQSAGSLPLNLAETGVDFYAFTGHKWFCGPAGVGALYIRPEIFNLLNPTFIGWRGINIDEKGQPIDFKNNGEKFEVATSSYPQYEGLRAAISVHNHWGNAEKRYQQICQLSEYLWQDLSKISAINCLKKSPPKSGLVSFTVDSSMSHKSIVNKLEKQGFLLRTLRDPDCIRACVHYFTLPDEIEQLIKAISLIVSQ</sequence>
<evidence type="ECO:0000313" key="7">
    <source>
        <dbReference type="Proteomes" id="UP000003922"/>
    </source>
</evidence>
<reference evidence="6" key="1">
    <citation type="submission" date="2004-02" db="EMBL/GenBank/DDBJ databases">
        <authorList>
            <consortium name="DOE Joint Genome Institute"/>
        </authorList>
    </citation>
    <scope>NUCLEOTIDE SEQUENCE [LARGE SCALE GENOMIC DNA]</scope>
    <source>
        <strain evidence="6">WH 8501</strain>
    </source>
</reference>
<dbReference type="RefSeq" id="WP_007306176.1">
    <property type="nucleotide sequence ID" value="NZ_AADV02000037.1"/>
</dbReference>
<keyword evidence="2" id="KW-0663">Pyridoxal phosphate</keyword>
<evidence type="ECO:0000259" key="5">
    <source>
        <dbReference type="Pfam" id="PF00266"/>
    </source>
</evidence>
<dbReference type="InterPro" id="IPR000192">
    <property type="entry name" value="Aminotrans_V_dom"/>
</dbReference>
<evidence type="ECO:0000313" key="6">
    <source>
        <dbReference type="EMBL" id="EAM50140.1"/>
    </source>
</evidence>
<keyword evidence="7" id="KW-1185">Reference proteome</keyword>
<evidence type="ECO:0000256" key="1">
    <source>
        <dbReference type="ARBA" id="ARBA00001933"/>
    </source>
</evidence>
<gene>
    <name evidence="6" type="ORF">CwatDRAFT_2875</name>
</gene>
<evidence type="ECO:0000256" key="4">
    <source>
        <dbReference type="RuleBase" id="RU004504"/>
    </source>
</evidence>
<keyword evidence="6" id="KW-0808">Transferase</keyword>
<dbReference type="PANTHER" id="PTHR43586">
    <property type="entry name" value="CYSTEINE DESULFURASE"/>
    <property type="match status" value="1"/>
</dbReference>
<dbReference type="InterPro" id="IPR015422">
    <property type="entry name" value="PyrdxlP-dep_Trfase_small"/>
</dbReference>
<comment type="caution">
    <text evidence="6">The sequence shown here is derived from an EMBL/GenBank/DDBJ whole genome shotgun (WGS) entry which is preliminary data.</text>
</comment>
<feature type="domain" description="Aminotransferase class V" evidence="5">
    <location>
        <begin position="64"/>
        <end position="366"/>
    </location>
</feature>
<comment type="similarity">
    <text evidence="3">Belongs to the class-V pyridoxal-phosphate-dependent aminotransferase family.</text>
</comment>
<proteinExistence type="inferred from homology"/>
<keyword evidence="6" id="KW-0032">Aminotransferase</keyword>
<dbReference type="SUPFAM" id="SSF53383">
    <property type="entry name" value="PLP-dependent transferases"/>
    <property type="match status" value="1"/>
</dbReference>
<accession>Q4C1V1</accession>
<comment type="cofactor">
    <cofactor evidence="1 4">
        <name>pyridoxal 5'-phosphate</name>
        <dbReference type="ChEBI" id="CHEBI:597326"/>
    </cofactor>
</comment>
<dbReference type="InterPro" id="IPR020578">
    <property type="entry name" value="Aminotrans_V_PyrdxlP_BS"/>
</dbReference>